<dbReference type="InterPro" id="IPR037151">
    <property type="entry name" value="AlkB-like_sf"/>
</dbReference>
<accession>A0A1Z5JHN9</accession>
<reference evidence="3 4" key="1">
    <citation type="journal article" date="2015" name="Plant Cell">
        <title>Oil accumulation by the oleaginous diatom Fistulifera solaris as revealed by the genome and transcriptome.</title>
        <authorList>
            <person name="Tanaka T."/>
            <person name="Maeda Y."/>
            <person name="Veluchamy A."/>
            <person name="Tanaka M."/>
            <person name="Abida H."/>
            <person name="Marechal E."/>
            <person name="Bowler C."/>
            <person name="Muto M."/>
            <person name="Sunaga Y."/>
            <person name="Tanaka M."/>
            <person name="Yoshino T."/>
            <person name="Taniguchi T."/>
            <person name="Fukuda Y."/>
            <person name="Nemoto M."/>
            <person name="Matsumoto M."/>
            <person name="Wong P.S."/>
            <person name="Aburatani S."/>
            <person name="Fujibuchi W."/>
        </authorList>
    </citation>
    <scope>NUCLEOTIDE SEQUENCE [LARGE SCALE GENOMIC DNA]</scope>
    <source>
        <strain evidence="3 4">JPCC DA0580</strain>
    </source>
</reference>
<name>A0A1Z5JHN9_FISSO</name>
<dbReference type="OrthoDB" id="43964at2759"/>
<evidence type="ECO:0000256" key="1">
    <source>
        <dbReference type="SAM" id="MobiDB-lite"/>
    </source>
</evidence>
<dbReference type="EMBL" id="BDSP01000069">
    <property type="protein sequence ID" value="GAX13525.1"/>
    <property type="molecule type" value="Genomic_DNA"/>
</dbReference>
<dbReference type="InterPro" id="IPR032854">
    <property type="entry name" value="ALKBH3"/>
</dbReference>
<keyword evidence="2" id="KW-0732">Signal</keyword>
<keyword evidence="4" id="KW-1185">Reference proteome</keyword>
<evidence type="ECO:0000313" key="4">
    <source>
        <dbReference type="Proteomes" id="UP000198406"/>
    </source>
</evidence>
<dbReference type="SUPFAM" id="SSF51197">
    <property type="entry name" value="Clavaminate synthase-like"/>
    <property type="match status" value="1"/>
</dbReference>
<dbReference type="GO" id="GO:0051213">
    <property type="term" value="F:dioxygenase activity"/>
    <property type="evidence" value="ECO:0007669"/>
    <property type="project" value="InterPro"/>
</dbReference>
<feature type="region of interest" description="Disordered" evidence="1">
    <location>
        <begin position="420"/>
        <end position="443"/>
    </location>
</feature>
<gene>
    <name evidence="3" type="ORF">FisN_27Lh034</name>
</gene>
<dbReference type="Proteomes" id="UP000198406">
    <property type="component" value="Unassembled WGS sequence"/>
</dbReference>
<dbReference type="GO" id="GO:0006307">
    <property type="term" value="P:DNA alkylation repair"/>
    <property type="evidence" value="ECO:0007669"/>
    <property type="project" value="InterPro"/>
</dbReference>
<feature type="chain" id="PRO_5012757782" description="Fe2OG dioxygenase domain-containing protein" evidence="2">
    <location>
        <begin position="23"/>
        <end position="443"/>
    </location>
</feature>
<dbReference type="AlphaFoldDB" id="A0A1Z5JHN9"/>
<dbReference type="PANTHER" id="PTHR31212:SF4">
    <property type="entry name" value="ALPHA-KETOGLUTARATE-DEPENDENT DIOXYGENASE ALKB HOMOLOG 3"/>
    <property type="match status" value="1"/>
</dbReference>
<protein>
    <recommendedName>
        <fullName evidence="5">Fe2OG dioxygenase domain-containing protein</fullName>
    </recommendedName>
</protein>
<feature type="signal peptide" evidence="2">
    <location>
        <begin position="1"/>
        <end position="22"/>
    </location>
</feature>
<dbReference type="Gene3D" id="2.60.120.590">
    <property type="entry name" value="Alpha-ketoglutarate-dependent dioxygenase AlkB-like"/>
    <property type="match status" value="1"/>
</dbReference>
<proteinExistence type="predicted"/>
<evidence type="ECO:0000256" key="2">
    <source>
        <dbReference type="SAM" id="SignalP"/>
    </source>
</evidence>
<dbReference type="PANTHER" id="PTHR31212">
    <property type="entry name" value="ALPHA-KETOGLUTARATE-DEPENDENT DIOXYGENASE ALKB HOMOLOG 3"/>
    <property type="match status" value="1"/>
</dbReference>
<sequence>MIKKLSVFLLSTVACLLRCNHAFLCQSPHRSPQLLTLQSTIGPAIQVAQSTHDLLSVSLWLPTDDNLPSHVRSQHVHHEKRQRWAAQWLTRFMELQQSSSDETDASLYAEEAFVRTVMAAAQPYDDTIPPTRKETQAIRQSLVALHTLLRTNSKNGVAAESKIIPSIRLLIQRAEQIAPLIPLQEAIEVRWAVRGLLASMGDQLALPQLEQRVSRLPFDILPCGVADLQSVSAWQQDIPFHFDTIVTRTGANVQERRGTAWVAEEGIGALAYSGKLMTPHPLPASVLHVMRQVEHAMGRTEGSFFDCALCNWYPDGESACKFHTDPEHGTMWDRLTCVVAAGDARRFAFRPIQTSWEVWDFNQHTRRPQTKGVNNEPAVIRLFPGDIVQMYDSCNDDFHHAVYPDADGRGRVSLVLKRALPRGSKGHRGHGLVGEGRRSRRKR</sequence>
<dbReference type="PROSITE" id="PS51257">
    <property type="entry name" value="PROKAR_LIPOPROTEIN"/>
    <property type="match status" value="1"/>
</dbReference>
<evidence type="ECO:0008006" key="5">
    <source>
        <dbReference type="Google" id="ProtNLM"/>
    </source>
</evidence>
<organism evidence="3 4">
    <name type="scientific">Fistulifera solaris</name>
    <name type="common">Oleaginous diatom</name>
    <dbReference type="NCBI Taxonomy" id="1519565"/>
    <lineage>
        <taxon>Eukaryota</taxon>
        <taxon>Sar</taxon>
        <taxon>Stramenopiles</taxon>
        <taxon>Ochrophyta</taxon>
        <taxon>Bacillariophyta</taxon>
        <taxon>Bacillariophyceae</taxon>
        <taxon>Bacillariophycidae</taxon>
        <taxon>Naviculales</taxon>
        <taxon>Naviculaceae</taxon>
        <taxon>Fistulifera</taxon>
    </lineage>
</organism>
<dbReference type="InParanoid" id="A0A1Z5JHN9"/>
<evidence type="ECO:0000313" key="3">
    <source>
        <dbReference type="EMBL" id="GAX13525.1"/>
    </source>
</evidence>
<comment type="caution">
    <text evidence="3">The sequence shown here is derived from an EMBL/GenBank/DDBJ whole genome shotgun (WGS) entry which is preliminary data.</text>
</comment>